<name>A0ABT6SEK5_9ACTN</name>
<dbReference type="EMBL" id="JASCIQ010000023">
    <property type="protein sequence ID" value="MDI3406410.1"/>
    <property type="molecule type" value="Genomic_DNA"/>
</dbReference>
<feature type="domain" description="Aromatic-ring-hydroxylating dioxygenase alpha subunit C-terminal" evidence="1">
    <location>
        <begin position="73"/>
        <end position="207"/>
    </location>
</feature>
<dbReference type="SUPFAM" id="SSF55961">
    <property type="entry name" value="Bet v1-like"/>
    <property type="match status" value="1"/>
</dbReference>
<reference evidence="2 3" key="1">
    <citation type="submission" date="2023-05" db="EMBL/GenBank/DDBJ databases">
        <title>Draft genome sequence of Streptomyces sp. B-S-A6 isolated from a cave soil in Thailand.</title>
        <authorList>
            <person name="Chamroensaksri N."/>
            <person name="Muangham S."/>
        </authorList>
    </citation>
    <scope>NUCLEOTIDE SEQUENCE [LARGE SCALE GENOMIC DNA]</scope>
    <source>
        <strain evidence="2 3">B-S-A6</strain>
    </source>
</reference>
<protein>
    <submittedName>
        <fullName evidence="2">SRPBCC family protein</fullName>
    </submittedName>
</protein>
<sequence length="214" mass="23826">MLPLRGPPRVAALLLPPLQLRRGRRPARSAPGHERFLKADAEARATFEELNLPYATIEDLVDRPTGFRIQREPLDLAGESFTEDGTAAVKRLLADFPTARLGHLGLHLQPNAWFHFSADHAVTFAVIPLAADRTLVRTTWLVHADAEEGVDYDLDALTKVWEVTNEQDAVFVERAQAGIGSPAYAPGPYSPTESQVEDFVRWYINRLRAHLEGS</sequence>
<accession>A0ABT6SEK5</accession>
<keyword evidence="3" id="KW-1185">Reference proteome</keyword>
<comment type="caution">
    <text evidence="2">The sequence shown here is derived from an EMBL/GenBank/DDBJ whole genome shotgun (WGS) entry which is preliminary data.</text>
</comment>
<dbReference type="InterPro" id="IPR015879">
    <property type="entry name" value="Ring_hydroxy_dOase_asu_C_dom"/>
</dbReference>
<dbReference type="Pfam" id="PF00848">
    <property type="entry name" value="Ring_hydroxyl_A"/>
    <property type="match status" value="1"/>
</dbReference>
<dbReference type="Gene3D" id="3.90.380.10">
    <property type="entry name" value="Naphthalene 1,2-dioxygenase Alpha Subunit, Chain A, domain 1"/>
    <property type="match status" value="1"/>
</dbReference>
<evidence type="ECO:0000259" key="1">
    <source>
        <dbReference type="Pfam" id="PF00848"/>
    </source>
</evidence>
<evidence type="ECO:0000313" key="3">
    <source>
        <dbReference type="Proteomes" id="UP001223978"/>
    </source>
</evidence>
<proteinExistence type="predicted"/>
<evidence type="ECO:0000313" key="2">
    <source>
        <dbReference type="EMBL" id="MDI3406410.1"/>
    </source>
</evidence>
<dbReference type="Proteomes" id="UP001223978">
    <property type="component" value="Unassembled WGS sequence"/>
</dbReference>
<gene>
    <name evidence="2" type="ORF">QIS96_21700</name>
</gene>
<organism evidence="2 3">
    <name type="scientific">Streptomyces cavernicola</name>
    <dbReference type="NCBI Taxonomy" id="3043613"/>
    <lineage>
        <taxon>Bacteria</taxon>
        <taxon>Bacillati</taxon>
        <taxon>Actinomycetota</taxon>
        <taxon>Actinomycetes</taxon>
        <taxon>Kitasatosporales</taxon>
        <taxon>Streptomycetaceae</taxon>
        <taxon>Streptomyces</taxon>
    </lineage>
</organism>